<organism evidence="1 2">
    <name type="scientific">Azospirillum rugosum</name>
    <dbReference type="NCBI Taxonomy" id="416170"/>
    <lineage>
        <taxon>Bacteria</taxon>
        <taxon>Pseudomonadati</taxon>
        <taxon>Pseudomonadota</taxon>
        <taxon>Alphaproteobacteria</taxon>
        <taxon>Rhodospirillales</taxon>
        <taxon>Azospirillaceae</taxon>
        <taxon>Azospirillum</taxon>
    </lineage>
</organism>
<evidence type="ECO:0000313" key="2">
    <source>
        <dbReference type="Proteomes" id="UP000781958"/>
    </source>
</evidence>
<evidence type="ECO:0000313" key="1">
    <source>
        <dbReference type="EMBL" id="MBP2292372.1"/>
    </source>
</evidence>
<dbReference type="Proteomes" id="UP000781958">
    <property type="component" value="Unassembled WGS sequence"/>
</dbReference>
<name>A0ABS4SK91_9PROT</name>
<keyword evidence="2" id="KW-1185">Reference proteome</keyword>
<sequence>MSIAKTSDRFESDIAQMKRDLAQLVEGDREIAETLSRALHMLLRIDAKLDDQQSAINALVAARLCRQ</sequence>
<proteinExistence type="predicted"/>
<reference evidence="1 2" key="1">
    <citation type="submission" date="2021-03" db="EMBL/GenBank/DDBJ databases">
        <title>Genomic Encyclopedia of Type Strains, Phase III (KMG-III): the genomes of soil and plant-associated and newly described type strains.</title>
        <authorList>
            <person name="Whitman W."/>
        </authorList>
    </citation>
    <scope>NUCLEOTIDE SEQUENCE [LARGE SCALE GENOMIC DNA]</scope>
    <source>
        <strain evidence="1 2">IMMIB AFH-6</strain>
    </source>
</reference>
<dbReference type="EMBL" id="JAGINP010000006">
    <property type="protein sequence ID" value="MBP2292372.1"/>
    <property type="molecule type" value="Genomic_DNA"/>
</dbReference>
<protein>
    <submittedName>
        <fullName evidence="1">Uncharacterized protein</fullName>
    </submittedName>
</protein>
<dbReference type="RefSeq" id="WP_209766239.1">
    <property type="nucleotide sequence ID" value="NZ_JAGINP010000006.1"/>
</dbReference>
<comment type="caution">
    <text evidence="1">The sequence shown here is derived from an EMBL/GenBank/DDBJ whole genome shotgun (WGS) entry which is preliminary data.</text>
</comment>
<accession>A0ABS4SK91</accession>
<gene>
    <name evidence="1" type="ORF">J2851_002142</name>
</gene>